<feature type="transmembrane region" description="Helical" evidence="1">
    <location>
        <begin position="154"/>
        <end position="173"/>
    </location>
</feature>
<proteinExistence type="predicted"/>
<feature type="transmembrane region" description="Helical" evidence="1">
    <location>
        <begin position="81"/>
        <end position="102"/>
    </location>
</feature>
<keyword evidence="3" id="KW-0645">Protease</keyword>
<dbReference type="RefSeq" id="WP_310408712.1">
    <property type="nucleotide sequence ID" value="NZ_JAVDYC010000001.1"/>
</dbReference>
<comment type="caution">
    <text evidence="3">The sequence shown here is derived from an EMBL/GenBank/DDBJ whole genome shotgun (WGS) entry which is preliminary data.</text>
</comment>
<gene>
    <name evidence="3" type="ORF">J2S44_000532</name>
</gene>
<feature type="transmembrane region" description="Helical" evidence="1">
    <location>
        <begin position="185"/>
        <end position="201"/>
    </location>
</feature>
<dbReference type="PANTHER" id="PTHR39430:SF1">
    <property type="entry name" value="PROTEASE"/>
    <property type="match status" value="1"/>
</dbReference>
<dbReference type="InterPro" id="IPR003675">
    <property type="entry name" value="Rce1/LyrA-like_dom"/>
</dbReference>
<dbReference type="PANTHER" id="PTHR39430">
    <property type="entry name" value="MEMBRANE-ASSOCIATED PROTEASE-RELATED"/>
    <property type="match status" value="1"/>
</dbReference>
<feature type="transmembrane region" description="Helical" evidence="1">
    <location>
        <begin position="42"/>
        <end position="60"/>
    </location>
</feature>
<feature type="domain" description="CAAX prenyl protease 2/Lysostaphin resistance protein A-like" evidence="2">
    <location>
        <begin position="123"/>
        <end position="219"/>
    </location>
</feature>
<feature type="transmembrane region" description="Helical" evidence="1">
    <location>
        <begin position="236"/>
        <end position="257"/>
    </location>
</feature>
<dbReference type="GO" id="GO:0004175">
    <property type="term" value="F:endopeptidase activity"/>
    <property type="evidence" value="ECO:0007669"/>
    <property type="project" value="UniProtKB-ARBA"/>
</dbReference>
<sequence>MTTTKIRVPLPVRAVLTLIAMLVAIVSGLVALLLPAGTGQTVTSHLCATVTGIGLAVALVRGVDRRPVSALGLGRPALRASVAALAVIAACTAAGTGLAVAFGLTTPAPALPDVPRWTLLTGVLIMLTQSFLLQGVPEEVLFRGYLVQSALGRLPLWGVTALSVLVFGVPHLISRSGARTVGEQLLFLLLPIGFALLATAFRLRTGSVWPAVAVHGGFHVSWWVAGQWVAPRPEAYGGYLAVAGTVLVAVGLAAVILEIRRTREVSPGSASRELGESVRP</sequence>
<reference evidence="3 4" key="1">
    <citation type="submission" date="2023-07" db="EMBL/GenBank/DDBJ databases">
        <title>Sequencing the genomes of 1000 actinobacteria strains.</title>
        <authorList>
            <person name="Klenk H.-P."/>
        </authorList>
    </citation>
    <scope>NUCLEOTIDE SEQUENCE [LARGE SCALE GENOMIC DNA]</scope>
    <source>
        <strain evidence="3 4">DSM 44711</strain>
    </source>
</reference>
<accession>A0AAE3ZJT0</accession>
<protein>
    <submittedName>
        <fullName evidence="3">Membrane protease YdiL (CAAX protease family)</fullName>
    </submittedName>
</protein>
<feature type="transmembrane region" description="Helical" evidence="1">
    <location>
        <begin position="208"/>
        <end position="230"/>
    </location>
</feature>
<evidence type="ECO:0000256" key="1">
    <source>
        <dbReference type="SAM" id="Phobius"/>
    </source>
</evidence>
<feature type="transmembrane region" description="Helical" evidence="1">
    <location>
        <begin position="114"/>
        <end position="133"/>
    </location>
</feature>
<dbReference type="AlphaFoldDB" id="A0AAE3ZJT0"/>
<organism evidence="3 4">
    <name type="scientific">Catenuloplanes niger</name>
    <dbReference type="NCBI Taxonomy" id="587534"/>
    <lineage>
        <taxon>Bacteria</taxon>
        <taxon>Bacillati</taxon>
        <taxon>Actinomycetota</taxon>
        <taxon>Actinomycetes</taxon>
        <taxon>Micromonosporales</taxon>
        <taxon>Micromonosporaceae</taxon>
        <taxon>Catenuloplanes</taxon>
    </lineage>
</organism>
<evidence type="ECO:0000259" key="2">
    <source>
        <dbReference type="Pfam" id="PF02517"/>
    </source>
</evidence>
<keyword evidence="1" id="KW-0472">Membrane</keyword>
<keyword evidence="4" id="KW-1185">Reference proteome</keyword>
<dbReference type="EMBL" id="JAVDYC010000001">
    <property type="protein sequence ID" value="MDR7320282.1"/>
    <property type="molecule type" value="Genomic_DNA"/>
</dbReference>
<keyword evidence="1" id="KW-0812">Transmembrane</keyword>
<keyword evidence="3" id="KW-0378">Hydrolase</keyword>
<dbReference type="GO" id="GO:0080120">
    <property type="term" value="P:CAAX-box protein maturation"/>
    <property type="evidence" value="ECO:0007669"/>
    <property type="project" value="UniProtKB-ARBA"/>
</dbReference>
<feature type="transmembrane region" description="Helical" evidence="1">
    <location>
        <begin position="12"/>
        <end position="36"/>
    </location>
</feature>
<dbReference type="GO" id="GO:0006508">
    <property type="term" value="P:proteolysis"/>
    <property type="evidence" value="ECO:0007669"/>
    <property type="project" value="UniProtKB-KW"/>
</dbReference>
<evidence type="ECO:0000313" key="3">
    <source>
        <dbReference type="EMBL" id="MDR7320282.1"/>
    </source>
</evidence>
<evidence type="ECO:0000313" key="4">
    <source>
        <dbReference type="Proteomes" id="UP001183629"/>
    </source>
</evidence>
<dbReference type="Pfam" id="PF02517">
    <property type="entry name" value="Rce1-like"/>
    <property type="match status" value="1"/>
</dbReference>
<dbReference type="Proteomes" id="UP001183629">
    <property type="component" value="Unassembled WGS sequence"/>
</dbReference>
<name>A0AAE3ZJT0_9ACTN</name>
<keyword evidence="1" id="KW-1133">Transmembrane helix</keyword>